<accession>A0A0G0ZIG8</accession>
<sequence length="215" mass="24628">MSCKFIEFELSRRFVLPASSAAIVKVHKILVKSGFKVDPVVYIDRKKGEATYGVLETVARPNHPDQMHYGDPDKDPLAQILERGRREKRIAVLDGLRDVPAKSRSDVSWDETHNFVVPEVINTIPDLKELVTKSGIVFRVPTRREFLSAGEKYSHFWNVDSWEWLYDDGSFDDWLFGDYRNIVGGGFKIDNWPSNSRAPHISFRLLAVSPPQKLL</sequence>
<dbReference type="EMBL" id="LCBN01000041">
    <property type="protein sequence ID" value="KKS12788.1"/>
    <property type="molecule type" value="Genomic_DNA"/>
</dbReference>
<reference evidence="1 2" key="1">
    <citation type="journal article" date="2015" name="Nature">
        <title>rRNA introns, odd ribosomes, and small enigmatic genomes across a large radiation of phyla.</title>
        <authorList>
            <person name="Brown C.T."/>
            <person name="Hug L.A."/>
            <person name="Thomas B.C."/>
            <person name="Sharon I."/>
            <person name="Castelle C.J."/>
            <person name="Singh A."/>
            <person name="Wilkins M.J."/>
            <person name="Williams K.H."/>
            <person name="Banfield J.F."/>
        </authorList>
    </citation>
    <scope>NUCLEOTIDE SEQUENCE [LARGE SCALE GENOMIC DNA]</scope>
</reference>
<evidence type="ECO:0000313" key="1">
    <source>
        <dbReference type="EMBL" id="KKS12788.1"/>
    </source>
</evidence>
<dbReference type="Proteomes" id="UP000034753">
    <property type="component" value="Unassembled WGS sequence"/>
</dbReference>
<comment type="caution">
    <text evidence="1">The sequence shown here is derived from an EMBL/GenBank/DDBJ whole genome shotgun (WGS) entry which is preliminary data.</text>
</comment>
<gene>
    <name evidence="1" type="ORF">UU67_C0041G0006</name>
</gene>
<evidence type="ECO:0000313" key="2">
    <source>
        <dbReference type="Proteomes" id="UP000034753"/>
    </source>
</evidence>
<dbReference type="AlphaFoldDB" id="A0A0G0ZIG8"/>
<proteinExistence type="predicted"/>
<organism evidence="1 2">
    <name type="scientific">Candidatus Daviesbacteria bacterium GW2011_GWB1_41_5</name>
    <dbReference type="NCBI Taxonomy" id="1618429"/>
    <lineage>
        <taxon>Bacteria</taxon>
        <taxon>Candidatus Daviesiibacteriota</taxon>
    </lineage>
</organism>
<name>A0A0G0ZIG8_9BACT</name>
<protein>
    <submittedName>
        <fullName evidence="1">Uncharacterized protein</fullName>
    </submittedName>
</protein>